<organism evidence="2">
    <name type="scientific">Rhizophora mucronata</name>
    <name type="common">Asiatic mangrove</name>
    <dbReference type="NCBI Taxonomy" id="61149"/>
    <lineage>
        <taxon>Eukaryota</taxon>
        <taxon>Viridiplantae</taxon>
        <taxon>Streptophyta</taxon>
        <taxon>Embryophyta</taxon>
        <taxon>Tracheophyta</taxon>
        <taxon>Spermatophyta</taxon>
        <taxon>Magnoliopsida</taxon>
        <taxon>eudicotyledons</taxon>
        <taxon>Gunneridae</taxon>
        <taxon>Pentapetalae</taxon>
        <taxon>rosids</taxon>
        <taxon>fabids</taxon>
        <taxon>Malpighiales</taxon>
        <taxon>Rhizophoraceae</taxon>
        <taxon>Rhizophora</taxon>
    </lineage>
</organism>
<protein>
    <submittedName>
        <fullName evidence="2">Uncharacterized protein MANES_10G072200</fullName>
    </submittedName>
</protein>
<reference evidence="2" key="1">
    <citation type="submission" date="2018-02" db="EMBL/GenBank/DDBJ databases">
        <title>Rhizophora mucronata_Transcriptome.</title>
        <authorList>
            <person name="Meera S.P."/>
            <person name="Sreeshan A."/>
            <person name="Augustine A."/>
        </authorList>
    </citation>
    <scope>NUCLEOTIDE SEQUENCE</scope>
    <source>
        <tissue evidence="2">Leaf</tissue>
    </source>
</reference>
<dbReference type="AlphaFoldDB" id="A0A2P2MFX7"/>
<name>A0A2P2MFX7_RHIMU</name>
<keyword evidence="1" id="KW-0472">Membrane</keyword>
<evidence type="ECO:0000256" key="1">
    <source>
        <dbReference type="SAM" id="Phobius"/>
    </source>
</evidence>
<feature type="transmembrane region" description="Helical" evidence="1">
    <location>
        <begin position="21"/>
        <end position="40"/>
    </location>
</feature>
<proteinExistence type="predicted"/>
<dbReference type="EMBL" id="GGEC01048672">
    <property type="protein sequence ID" value="MBX29156.1"/>
    <property type="molecule type" value="Transcribed_RNA"/>
</dbReference>
<evidence type="ECO:0000313" key="2">
    <source>
        <dbReference type="EMBL" id="MBX29156.1"/>
    </source>
</evidence>
<keyword evidence="1" id="KW-0812">Transmembrane</keyword>
<keyword evidence="1" id="KW-1133">Transmembrane helix</keyword>
<accession>A0A2P2MFX7</accession>
<sequence length="145" mass="15761">MFVVPETVTSFLHSTKASSKLFLHDSFELLLMIIWVILLVRSFEEYPIDMAVSCLSPVKTHTLIPAILRDSMASGTPSCSLSSMAEAPSILRLFSILLATLRSNAALPIKAVVAASKATCQCSNSESLNSRIPITSVLNPSEEYE</sequence>